<accession>A0A9P8LI39</accession>
<keyword evidence="5" id="KW-0812">Transmembrane</keyword>
<dbReference type="GO" id="GO:0020037">
    <property type="term" value="F:heme binding"/>
    <property type="evidence" value="ECO:0007669"/>
    <property type="project" value="InterPro"/>
</dbReference>
<dbReference type="PANTHER" id="PTHR24305">
    <property type="entry name" value="CYTOCHROME P450"/>
    <property type="match status" value="1"/>
</dbReference>
<dbReference type="Gene3D" id="1.10.630.10">
    <property type="entry name" value="Cytochrome P450"/>
    <property type="match status" value="1"/>
</dbReference>
<keyword evidence="5" id="KW-0472">Membrane</keyword>
<evidence type="ECO:0000256" key="4">
    <source>
        <dbReference type="ARBA" id="ARBA00023004"/>
    </source>
</evidence>
<evidence type="ECO:0000313" key="7">
    <source>
        <dbReference type="Proteomes" id="UP000750711"/>
    </source>
</evidence>
<protein>
    <recommendedName>
        <fullName evidence="8">Cytochrome P450</fullName>
    </recommendedName>
</protein>
<organism evidence="6 7">
    <name type="scientific">Trichoglossum hirsutum</name>
    <dbReference type="NCBI Taxonomy" id="265104"/>
    <lineage>
        <taxon>Eukaryota</taxon>
        <taxon>Fungi</taxon>
        <taxon>Dikarya</taxon>
        <taxon>Ascomycota</taxon>
        <taxon>Pezizomycotina</taxon>
        <taxon>Geoglossomycetes</taxon>
        <taxon>Geoglossales</taxon>
        <taxon>Geoglossaceae</taxon>
        <taxon>Trichoglossum</taxon>
    </lineage>
</organism>
<dbReference type="InterPro" id="IPR050121">
    <property type="entry name" value="Cytochrome_P450_monoxygenase"/>
</dbReference>
<dbReference type="GO" id="GO:0004497">
    <property type="term" value="F:monooxygenase activity"/>
    <property type="evidence" value="ECO:0007669"/>
    <property type="project" value="InterPro"/>
</dbReference>
<dbReference type="InterPro" id="IPR036396">
    <property type="entry name" value="Cyt_P450_sf"/>
</dbReference>
<evidence type="ECO:0008006" key="8">
    <source>
        <dbReference type="Google" id="ProtNLM"/>
    </source>
</evidence>
<evidence type="ECO:0000256" key="1">
    <source>
        <dbReference type="ARBA" id="ARBA00001971"/>
    </source>
</evidence>
<dbReference type="SUPFAM" id="SSF48264">
    <property type="entry name" value="Cytochrome P450"/>
    <property type="match status" value="1"/>
</dbReference>
<dbReference type="AlphaFoldDB" id="A0A9P8LI39"/>
<keyword evidence="4" id="KW-0408">Iron</keyword>
<gene>
    <name evidence="6" type="ORF">GP486_000943</name>
</gene>
<feature type="transmembrane region" description="Helical" evidence="5">
    <location>
        <begin position="14"/>
        <end position="33"/>
    </location>
</feature>
<dbReference type="EMBL" id="JAGHQM010000071">
    <property type="protein sequence ID" value="KAH0565669.1"/>
    <property type="molecule type" value="Genomic_DNA"/>
</dbReference>
<proteinExistence type="inferred from homology"/>
<dbReference type="PANTHER" id="PTHR24305:SF232">
    <property type="entry name" value="P450, PUTATIVE (EUROFUNG)-RELATED"/>
    <property type="match status" value="1"/>
</dbReference>
<dbReference type="PRINTS" id="PR00463">
    <property type="entry name" value="EP450I"/>
</dbReference>
<evidence type="ECO:0000256" key="5">
    <source>
        <dbReference type="SAM" id="Phobius"/>
    </source>
</evidence>
<dbReference type="GO" id="GO:0005506">
    <property type="term" value="F:iron ion binding"/>
    <property type="evidence" value="ECO:0007669"/>
    <property type="project" value="InterPro"/>
</dbReference>
<dbReference type="InterPro" id="IPR002401">
    <property type="entry name" value="Cyt_P450_E_grp-I"/>
</dbReference>
<dbReference type="InterPro" id="IPR001128">
    <property type="entry name" value="Cyt_P450"/>
</dbReference>
<keyword evidence="7" id="KW-1185">Reference proteome</keyword>
<dbReference type="CDD" id="cd11060">
    <property type="entry name" value="CYP57A1-like"/>
    <property type="match status" value="1"/>
</dbReference>
<keyword evidence="5" id="KW-1133">Transmembrane helix</keyword>
<dbReference type="Pfam" id="PF00067">
    <property type="entry name" value="p450"/>
    <property type="match status" value="1"/>
</dbReference>
<name>A0A9P8LI39_9PEZI</name>
<dbReference type="Proteomes" id="UP000750711">
    <property type="component" value="Unassembled WGS sequence"/>
</dbReference>
<comment type="caution">
    <text evidence="6">The sequence shown here is derived from an EMBL/GenBank/DDBJ whole genome shotgun (WGS) entry which is preliminary data.</text>
</comment>
<comment type="cofactor">
    <cofactor evidence="1">
        <name>heme</name>
        <dbReference type="ChEBI" id="CHEBI:30413"/>
    </cofactor>
</comment>
<evidence type="ECO:0000256" key="2">
    <source>
        <dbReference type="ARBA" id="ARBA00010617"/>
    </source>
</evidence>
<dbReference type="GO" id="GO:0016705">
    <property type="term" value="F:oxidoreductase activity, acting on paired donors, with incorporation or reduction of molecular oxygen"/>
    <property type="evidence" value="ECO:0007669"/>
    <property type="project" value="InterPro"/>
</dbReference>
<reference evidence="6" key="1">
    <citation type="submission" date="2021-03" db="EMBL/GenBank/DDBJ databases">
        <title>Comparative genomics and phylogenomic investigation of the class Geoglossomycetes provide insights into ecological specialization and systematics.</title>
        <authorList>
            <person name="Melie T."/>
            <person name="Pirro S."/>
            <person name="Miller A.N."/>
            <person name="Quandt A."/>
        </authorList>
    </citation>
    <scope>NUCLEOTIDE SEQUENCE</scope>
    <source>
        <strain evidence="6">CAQ_001_2017</strain>
    </source>
</reference>
<evidence type="ECO:0000313" key="6">
    <source>
        <dbReference type="EMBL" id="KAH0565669.1"/>
    </source>
</evidence>
<comment type="similarity">
    <text evidence="2">Belongs to the cytochrome P450 family.</text>
</comment>
<keyword evidence="3" id="KW-0479">Metal-binding</keyword>
<sequence length="473" mass="53590">MTIIEYSRESLKEYYYLVPLIPLLAWVIYYRFVTPLAKIPGPFSASLSRLWLMRRSVRGDMHQMYIDLHRQYGPVVRTGPTEVSIADPAAIKPIYGIGTKFTKSGWYAGQEVSLFAERDEKVHAHFQKLISGIYSMTSMVDFEPYIDNTIKSFMQQMRDRVGQSVDLGKWLQLLAFDVIGEITFSKPFGFVQEGNDDGSFKSLDNAFAFGVWIAQVPWLFWIIFNLKCLIWSSQGVSDDMGKVFSMATEEMNKRKKLGVVDRPDMLGKALKLQREKPAEVNDGVLNVIAGQNAIAGSDTTAITMRAIIYYLLKKPAYMARLRAEVEKNQTQGLLSNPVTFEQARKMPYLQACISEGLRMHPAVGMTLPRVVPQGGIRIHGYFLPEGTTAGISAWVVHRDEAVFGPDADTFMPERWLKGDTKEMDVSLMEMSKVLPTLLMNFDLELADPKKEWKVNCLYVYAGPFVVPAEFFVD</sequence>
<evidence type="ECO:0000256" key="3">
    <source>
        <dbReference type="ARBA" id="ARBA00022723"/>
    </source>
</evidence>